<evidence type="ECO:0000313" key="2">
    <source>
        <dbReference type="Proteomes" id="UP000199017"/>
    </source>
</evidence>
<dbReference type="SUPFAM" id="SSF51182">
    <property type="entry name" value="RmlC-like cupins"/>
    <property type="match status" value="1"/>
</dbReference>
<dbReference type="AlphaFoldDB" id="A0A1G8HG44"/>
<dbReference type="Proteomes" id="UP000199017">
    <property type="component" value="Unassembled WGS sequence"/>
</dbReference>
<dbReference type="EMBL" id="FNDU01000004">
    <property type="protein sequence ID" value="SDI05440.1"/>
    <property type="molecule type" value="Genomic_DNA"/>
</dbReference>
<reference evidence="1 2" key="1">
    <citation type="submission" date="2016-10" db="EMBL/GenBank/DDBJ databases">
        <authorList>
            <person name="de Groot N.N."/>
        </authorList>
    </citation>
    <scope>NUCLEOTIDE SEQUENCE [LARGE SCALE GENOMIC DNA]</scope>
    <source>
        <strain evidence="2">P4B,CCM 7963,CECT 7998,DSM 25260,IBRC-M 10614,KCTC 13821</strain>
    </source>
</reference>
<dbReference type="Gene3D" id="2.60.120.10">
    <property type="entry name" value="Jelly Rolls"/>
    <property type="match status" value="1"/>
</dbReference>
<evidence type="ECO:0008006" key="3">
    <source>
        <dbReference type="Google" id="ProtNLM"/>
    </source>
</evidence>
<proteinExistence type="predicted"/>
<dbReference type="InterPro" id="IPR014710">
    <property type="entry name" value="RmlC-like_jellyroll"/>
</dbReference>
<gene>
    <name evidence="1" type="ORF">SAMN05216352_104238</name>
</gene>
<dbReference type="STRING" id="930129.SAMN05216352_104238"/>
<sequence length="116" mass="13065">MSKPELEFVDYKEFETESIPGVEGLSQRIIAQIPGSEVATRILQFEPGTDTSPNGVQLHDFWEELYIIEGSIIDLELNEEFTSGMVACRPPGMKHGPWKAPNGCKIFEVRYYAKGQ</sequence>
<organism evidence="1 2">
    <name type="scientific">Alteribacillus bidgolensis</name>
    <dbReference type="NCBI Taxonomy" id="930129"/>
    <lineage>
        <taxon>Bacteria</taxon>
        <taxon>Bacillati</taxon>
        <taxon>Bacillota</taxon>
        <taxon>Bacilli</taxon>
        <taxon>Bacillales</taxon>
        <taxon>Bacillaceae</taxon>
        <taxon>Alteribacillus</taxon>
    </lineage>
</organism>
<dbReference type="OrthoDB" id="9793147at2"/>
<evidence type="ECO:0000313" key="1">
    <source>
        <dbReference type="EMBL" id="SDI05440.1"/>
    </source>
</evidence>
<name>A0A1G8HG44_9BACI</name>
<dbReference type="InterPro" id="IPR011051">
    <property type="entry name" value="RmlC_Cupin_sf"/>
</dbReference>
<keyword evidence="2" id="KW-1185">Reference proteome</keyword>
<dbReference type="RefSeq" id="WP_091583834.1">
    <property type="nucleotide sequence ID" value="NZ_FNDU01000004.1"/>
</dbReference>
<protein>
    <recommendedName>
        <fullName evidence="3">ChrR Cupin-like domain-containing protein</fullName>
    </recommendedName>
</protein>
<accession>A0A1G8HG44</accession>